<dbReference type="OrthoDB" id="2426396at2759"/>
<feature type="compositionally biased region" description="Low complexity" evidence="1">
    <location>
        <begin position="264"/>
        <end position="273"/>
    </location>
</feature>
<comment type="caution">
    <text evidence="3">The sequence shown here is derived from an EMBL/GenBank/DDBJ whole genome shotgun (WGS) entry which is preliminary data.</text>
</comment>
<feature type="compositionally biased region" description="Low complexity" evidence="1">
    <location>
        <begin position="202"/>
        <end position="236"/>
    </location>
</feature>
<evidence type="ECO:0000256" key="1">
    <source>
        <dbReference type="SAM" id="MobiDB-lite"/>
    </source>
</evidence>
<reference evidence="3" key="1">
    <citation type="journal article" date="2021" name="Nat. Commun.">
        <title>Genetic determinants of endophytism in the Arabidopsis root mycobiome.</title>
        <authorList>
            <person name="Mesny F."/>
            <person name="Miyauchi S."/>
            <person name="Thiergart T."/>
            <person name="Pickel B."/>
            <person name="Atanasova L."/>
            <person name="Karlsson M."/>
            <person name="Huettel B."/>
            <person name="Barry K.W."/>
            <person name="Haridas S."/>
            <person name="Chen C."/>
            <person name="Bauer D."/>
            <person name="Andreopoulos W."/>
            <person name="Pangilinan J."/>
            <person name="LaButti K."/>
            <person name="Riley R."/>
            <person name="Lipzen A."/>
            <person name="Clum A."/>
            <person name="Drula E."/>
            <person name="Henrissat B."/>
            <person name="Kohler A."/>
            <person name="Grigoriev I.V."/>
            <person name="Martin F.M."/>
            <person name="Hacquard S."/>
        </authorList>
    </citation>
    <scope>NUCLEOTIDE SEQUENCE</scope>
    <source>
        <strain evidence="3">MPI-SDFR-AT-0068</strain>
    </source>
</reference>
<dbReference type="AlphaFoldDB" id="A0A8K0SCH5"/>
<feature type="region of interest" description="Disordered" evidence="1">
    <location>
        <begin position="202"/>
        <end position="296"/>
    </location>
</feature>
<proteinExistence type="predicted"/>
<dbReference type="PANTHER" id="PTHR39599">
    <property type="entry name" value="GPI-ANCHORED PROTEIN (EUROFUNG)-RELATED-RELATED"/>
    <property type="match status" value="1"/>
</dbReference>
<evidence type="ECO:0000313" key="3">
    <source>
        <dbReference type="EMBL" id="KAH7262118.1"/>
    </source>
</evidence>
<sequence length="431" mass="44075">MRSLPALLGYLAAVLPSQASAESSSPTAIRKLAPNPNHKLLREHLAFAPLHVLSPREAAAAAISFLEQQDDELLAHNGTERLYRPAFAPHSEESRDTMLRRAAEVLALLERRSSCPNGMNSCSDIDSEVKCCQEGTYCVDVGSSVPGGIACCPDGASCGGGVGACPDGATSCSADLGGGCCIPGYVCQGLGCVPSAAATPTKTTAQTTQQPTITTTAQETTVEEVSTTEEPTVEPTTETETEVETTTEEEPTTVSESETETETEANSVTATATGSVTGIAPYRPTGTSVTSSEDGDTQTGCPTGFYGCLATHGGGCCRTGRNCDTHDCPAPATTIVSNGATVVVLATDAPPAPGPTSTCGSGWFLCGKDAGPVAGCCPDGYDCGTASCFTVQASETGRIQKEFPEADTAGHEKPAIMMVMVAVAFVCCALA</sequence>
<evidence type="ECO:0000313" key="4">
    <source>
        <dbReference type="Proteomes" id="UP000813427"/>
    </source>
</evidence>
<organism evidence="3 4">
    <name type="scientific">Fusarium tricinctum</name>
    <dbReference type="NCBI Taxonomy" id="61284"/>
    <lineage>
        <taxon>Eukaryota</taxon>
        <taxon>Fungi</taxon>
        <taxon>Dikarya</taxon>
        <taxon>Ascomycota</taxon>
        <taxon>Pezizomycotina</taxon>
        <taxon>Sordariomycetes</taxon>
        <taxon>Hypocreomycetidae</taxon>
        <taxon>Hypocreales</taxon>
        <taxon>Nectriaceae</taxon>
        <taxon>Fusarium</taxon>
        <taxon>Fusarium tricinctum species complex</taxon>
    </lineage>
</organism>
<dbReference type="EMBL" id="JAGPXF010000001">
    <property type="protein sequence ID" value="KAH7262118.1"/>
    <property type="molecule type" value="Genomic_DNA"/>
</dbReference>
<feature type="chain" id="PRO_5035448617" description="GPI anchored protein" evidence="2">
    <location>
        <begin position="22"/>
        <end position="431"/>
    </location>
</feature>
<gene>
    <name evidence="3" type="ORF">BKA59DRAFT_13477</name>
</gene>
<protein>
    <recommendedName>
        <fullName evidence="5">GPI anchored protein</fullName>
    </recommendedName>
</protein>
<feature type="compositionally biased region" description="Acidic residues" evidence="1">
    <location>
        <begin position="237"/>
        <end position="263"/>
    </location>
</feature>
<evidence type="ECO:0008006" key="5">
    <source>
        <dbReference type="Google" id="ProtNLM"/>
    </source>
</evidence>
<dbReference type="Proteomes" id="UP000813427">
    <property type="component" value="Unassembled WGS sequence"/>
</dbReference>
<keyword evidence="4" id="KW-1185">Reference proteome</keyword>
<name>A0A8K0SCH5_9HYPO</name>
<accession>A0A8K0SCH5</accession>
<feature type="compositionally biased region" description="Polar residues" evidence="1">
    <location>
        <begin position="285"/>
        <end position="296"/>
    </location>
</feature>
<dbReference type="PANTHER" id="PTHR39599:SF2">
    <property type="entry name" value="ANCHORED PROTEIN, PUTATIVE (AFU_ORTHOLOGUE AFUA_1G09650)-RELATED"/>
    <property type="match status" value="1"/>
</dbReference>
<keyword evidence="2" id="KW-0732">Signal</keyword>
<feature type="signal peptide" evidence="2">
    <location>
        <begin position="1"/>
        <end position="21"/>
    </location>
</feature>
<evidence type="ECO:0000256" key="2">
    <source>
        <dbReference type="SAM" id="SignalP"/>
    </source>
</evidence>